<dbReference type="InterPro" id="IPR030379">
    <property type="entry name" value="G_SEPTIN_dom"/>
</dbReference>
<keyword evidence="1" id="KW-0342">GTP-binding</keyword>
<gene>
    <name evidence="4" type="ORF">AFUS01_LOCUS189</name>
</gene>
<feature type="compositionally biased region" description="Basic and acidic residues" evidence="2">
    <location>
        <begin position="774"/>
        <end position="786"/>
    </location>
</feature>
<proteinExistence type="inferred from homology"/>
<dbReference type="SMART" id="SM00457">
    <property type="entry name" value="MACPF"/>
    <property type="match status" value="1"/>
</dbReference>
<feature type="domain" description="MACPF" evidence="3">
    <location>
        <begin position="436"/>
        <end position="774"/>
    </location>
</feature>
<comment type="caution">
    <text evidence="4">The sequence shown here is derived from an EMBL/GenBank/DDBJ whole genome shotgun (WGS) entry which is preliminary data.</text>
</comment>
<dbReference type="Pfam" id="PF01823">
    <property type="entry name" value="MACPF"/>
    <property type="match status" value="1"/>
</dbReference>
<organism evidence="4 5">
    <name type="scientific">Allacma fusca</name>
    <dbReference type="NCBI Taxonomy" id="39272"/>
    <lineage>
        <taxon>Eukaryota</taxon>
        <taxon>Metazoa</taxon>
        <taxon>Ecdysozoa</taxon>
        <taxon>Arthropoda</taxon>
        <taxon>Hexapoda</taxon>
        <taxon>Collembola</taxon>
        <taxon>Symphypleona</taxon>
        <taxon>Sminthuridae</taxon>
        <taxon>Allacma</taxon>
    </lineage>
</organism>
<feature type="non-terminal residue" evidence="4">
    <location>
        <position position="1"/>
    </location>
</feature>
<dbReference type="OrthoDB" id="2386367at2759"/>
<feature type="region of interest" description="Disordered" evidence="2">
    <location>
        <begin position="774"/>
        <end position="798"/>
    </location>
</feature>
<dbReference type="PROSITE" id="PS51412">
    <property type="entry name" value="MACPF_2"/>
    <property type="match status" value="1"/>
</dbReference>
<dbReference type="InterPro" id="IPR020864">
    <property type="entry name" value="MACPF"/>
</dbReference>
<name>A0A8J2JKL4_9HEXA</name>
<protein>
    <recommendedName>
        <fullName evidence="3">MACPF domain-containing protein</fullName>
    </recommendedName>
</protein>
<dbReference type="Pfam" id="PF00735">
    <property type="entry name" value="Septin"/>
    <property type="match status" value="1"/>
</dbReference>
<comment type="similarity">
    <text evidence="1">Belongs to the TRAFAC class TrmE-Era-EngA-EngB-Septin-like GTPase superfamily. Septin GTPase family.</text>
</comment>
<reference evidence="4" key="1">
    <citation type="submission" date="2021-06" db="EMBL/GenBank/DDBJ databases">
        <authorList>
            <person name="Hodson N. C."/>
            <person name="Mongue J. A."/>
            <person name="Jaron S. K."/>
        </authorList>
    </citation>
    <scope>NUCLEOTIDE SEQUENCE</scope>
</reference>
<dbReference type="Proteomes" id="UP000708208">
    <property type="component" value="Unassembled WGS sequence"/>
</dbReference>
<keyword evidence="1" id="KW-0547">Nucleotide-binding</keyword>
<dbReference type="AlphaFoldDB" id="A0A8J2JKL4"/>
<accession>A0A8J2JKL4</accession>
<evidence type="ECO:0000313" key="5">
    <source>
        <dbReference type="Proteomes" id="UP000708208"/>
    </source>
</evidence>
<dbReference type="GO" id="GO:0005525">
    <property type="term" value="F:GTP binding"/>
    <property type="evidence" value="ECO:0007669"/>
    <property type="project" value="UniProtKB-KW"/>
</dbReference>
<evidence type="ECO:0000256" key="1">
    <source>
        <dbReference type="RuleBase" id="RU004560"/>
    </source>
</evidence>
<evidence type="ECO:0000313" key="4">
    <source>
        <dbReference type="EMBL" id="CAG7633813.1"/>
    </source>
</evidence>
<evidence type="ECO:0000256" key="2">
    <source>
        <dbReference type="SAM" id="MobiDB-lite"/>
    </source>
</evidence>
<keyword evidence="5" id="KW-1185">Reference proteome</keyword>
<dbReference type="EMBL" id="CAJVCH010000725">
    <property type="protein sequence ID" value="CAG7633813.1"/>
    <property type="molecule type" value="Genomic_DNA"/>
</dbReference>
<sequence>MTLDPNIKTIYPVGIQQLKSLKESLTVATTSYIKIDINRQDKCTFCKQIGIASFKLEQSDGAAEIVRTEENPELTSASLKMIEIPDRDKFPSFAQRHMASGEKGVGSAYQSYKAGRSTNTATILLLGMTGAGKSHTINNLFTKEITPVGEGVSCTKDIVEFTIEMPSENAGISNAKIKVIDTPGFGDTEDGLEFDARVLANIDRLFELRQYKPSFIILAVNINDKRLDGKFAPFVQLLQSMKLQLMKNVLDKDHPNLVIVLTHLCGAVPKLQRDPNPKKLLVQKIVHENLGIPNVPVEVAENCVDDYELPKTSAGDYFILPNKEYFPRNLYQSMVRIAQTVDPVGHEIVNEAYPKLQKRNFPISKQEHPIVEVPASDVIASDIMRMKISTNTELGDNLSVGYSQLSKAERDLCRMEPTEFSYKLSILGYRNRSDLPKTKKDVIAFFREISPDKGMEILLRKSFGLEAPNFTVDLYIGRAFDLTKDRTTSFVVLSPGTHTLANTGCYMPQYIISSCCPEVKFTCNIAHTAQEMMQQRMKELKIQMSCSKIGFNFSNREGYSIFSQGSSNTLTAVYEKRILKLEIKHNAPISQELTSAVEGLPTVYDRHNQANVQQWKTFFNTYGTHYINTSYLGGSVVFTMSNVDGSKGQSSFQSTQGGISGFLKGIFGGVEYSDSSSSSSSSSFSRKNMEILVRGGNSAKASQLALSNNQKEFTDRLTAWEETIWENPMVTDSSVALAEVADVVNQFRSGVVNAMKVATEDLYNARLEYEAKLAEPTKQGDSDANKGGDSSCLTPETLISTPRGNVPVKFIQAGDIIIDQYGRP</sequence>
<evidence type="ECO:0000259" key="3">
    <source>
        <dbReference type="PROSITE" id="PS51412"/>
    </source>
</evidence>